<proteinExistence type="predicted"/>
<evidence type="ECO:0000313" key="6">
    <source>
        <dbReference type="EMBL" id="GAA2157537.1"/>
    </source>
</evidence>
<evidence type="ECO:0000313" key="7">
    <source>
        <dbReference type="Proteomes" id="UP001501020"/>
    </source>
</evidence>
<sequence>MRETAGMATDTGDPAPSGRPATSVDVARLAGVSQATVSYVLNDAPGVTISEATRARVRAAAEELGYAPDASARTLRTGRSDIVLMPLPATPMGALVLSLLNELVERLREHRLTLALYGDARSRGVAAARDWMRWRPAAVLVETDRLTAASVRRLHDGGCATVIGFGPAPSPLVPTMVIDDGAIGACAAGHLLGRGRRDLAAIVPAEPGLDAYGARRLAGVTAAAERAGAVARRVDLPFDEDAAAWLAADWATGTGRPDGVFAYNDEYAMLLVRALQDAGLDVPRDVAVVGADDLPLGRFLRPRLSTVRVAGDVTAAGLAGRLARMVAERDRDPAVTVSLTRVEMVPRESS</sequence>
<keyword evidence="3" id="KW-0804">Transcription</keyword>
<dbReference type="Gene3D" id="3.40.50.2300">
    <property type="match status" value="2"/>
</dbReference>
<name>A0ABP5M059_9ACTN</name>
<dbReference type="InterPro" id="IPR028082">
    <property type="entry name" value="Peripla_BP_I"/>
</dbReference>
<dbReference type="Gene3D" id="1.10.260.40">
    <property type="entry name" value="lambda repressor-like DNA-binding domains"/>
    <property type="match status" value="1"/>
</dbReference>
<dbReference type="Pfam" id="PF13377">
    <property type="entry name" value="Peripla_BP_3"/>
    <property type="match status" value="1"/>
</dbReference>
<dbReference type="Pfam" id="PF00356">
    <property type="entry name" value="LacI"/>
    <property type="match status" value="1"/>
</dbReference>
<keyword evidence="7" id="KW-1185">Reference proteome</keyword>
<reference evidence="7" key="1">
    <citation type="journal article" date="2019" name="Int. J. Syst. Evol. Microbiol.">
        <title>The Global Catalogue of Microorganisms (GCM) 10K type strain sequencing project: providing services to taxonomists for standard genome sequencing and annotation.</title>
        <authorList>
            <consortium name="The Broad Institute Genomics Platform"/>
            <consortium name="The Broad Institute Genome Sequencing Center for Infectious Disease"/>
            <person name="Wu L."/>
            <person name="Ma J."/>
        </authorList>
    </citation>
    <scope>NUCLEOTIDE SEQUENCE [LARGE SCALE GENOMIC DNA]</scope>
    <source>
        <strain evidence="7">JCM 13850</strain>
    </source>
</reference>
<gene>
    <name evidence="6" type="ORF">GCM10009727_67480</name>
</gene>
<evidence type="ECO:0000259" key="5">
    <source>
        <dbReference type="PROSITE" id="PS50932"/>
    </source>
</evidence>
<evidence type="ECO:0000256" key="2">
    <source>
        <dbReference type="ARBA" id="ARBA00023125"/>
    </source>
</evidence>
<dbReference type="InterPro" id="IPR010982">
    <property type="entry name" value="Lambda_DNA-bd_dom_sf"/>
</dbReference>
<dbReference type="InterPro" id="IPR000843">
    <property type="entry name" value="HTH_LacI"/>
</dbReference>
<dbReference type="GO" id="GO:0003677">
    <property type="term" value="F:DNA binding"/>
    <property type="evidence" value="ECO:0007669"/>
    <property type="project" value="UniProtKB-KW"/>
</dbReference>
<keyword evidence="1" id="KW-0805">Transcription regulation</keyword>
<evidence type="ECO:0000256" key="1">
    <source>
        <dbReference type="ARBA" id="ARBA00023015"/>
    </source>
</evidence>
<dbReference type="PANTHER" id="PTHR30146:SF153">
    <property type="entry name" value="LACTOSE OPERON REPRESSOR"/>
    <property type="match status" value="1"/>
</dbReference>
<evidence type="ECO:0000256" key="3">
    <source>
        <dbReference type="ARBA" id="ARBA00023163"/>
    </source>
</evidence>
<dbReference type="EMBL" id="BAAAMR010000076">
    <property type="protein sequence ID" value="GAA2157537.1"/>
    <property type="molecule type" value="Genomic_DNA"/>
</dbReference>
<evidence type="ECO:0000256" key="4">
    <source>
        <dbReference type="SAM" id="MobiDB-lite"/>
    </source>
</evidence>
<comment type="caution">
    <text evidence="6">The sequence shown here is derived from an EMBL/GenBank/DDBJ whole genome shotgun (WGS) entry which is preliminary data.</text>
</comment>
<dbReference type="SUPFAM" id="SSF47413">
    <property type="entry name" value="lambda repressor-like DNA-binding domains"/>
    <property type="match status" value="1"/>
</dbReference>
<protein>
    <submittedName>
        <fullName evidence="6">LacI family DNA-binding transcriptional regulator</fullName>
    </submittedName>
</protein>
<dbReference type="Proteomes" id="UP001501020">
    <property type="component" value="Unassembled WGS sequence"/>
</dbReference>
<dbReference type="SUPFAM" id="SSF53822">
    <property type="entry name" value="Periplasmic binding protein-like I"/>
    <property type="match status" value="1"/>
</dbReference>
<dbReference type="PANTHER" id="PTHR30146">
    <property type="entry name" value="LACI-RELATED TRANSCRIPTIONAL REPRESSOR"/>
    <property type="match status" value="1"/>
</dbReference>
<dbReference type="SMART" id="SM00354">
    <property type="entry name" value="HTH_LACI"/>
    <property type="match status" value="1"/>
</dbReference>
<organism evidence="6 7">
    <name type="scientific">Actinomadura napierensis</name>
    <dbReference type="NCBI Taxonomy" id="267854"/>
    <lineage>
        <taxon>Bacteria</taxon>
        <taxon>Bacillati</taxon>
        <taxon>Actinomycetota</taxon>
        <taxon>Actinomycetes</taxon>
        <taxon>Streptosporangiales</taxon>
        <taxon>Thermomonosporaceae</taxon>
        <taxon>Actinomadura</taxon>
    </lineage>
</organism>
<dbReference type="InterPro" id="IPR046335">
    <property type="entry name" value="LacI/GalR-like_sensor"/>
</dbReference>
<feature type="domain" description="HTH lacI-type" evidence="5">
    <location>
        <begin position="21"/>
        <end position="77"/>
    </location>
</feature>
<keyword evidence="2 6" id="KW-0238">DNA-binding</keyword>
<feature type="region of interest" description="Disordered" evidence="4">
    <location>
        <begin position="1"/>
        <end position="22"/>
    </location>
</feature>
<dbReference type="PROSITE" id="PS50932">
    <property type="entry name" value="HTH_LACI_2"/>
    <property type="match status" value="1"/>
</dbReference>
<dbReference type="CDD" id="cd01392">
    <property type="entry name" value="HTH_LacI"/>
    <property type="match status" value="1"/>
</dbReference>
<accession>A0ABP5M059</accession>